<comment type="catalytic activity">
    <reaction evidence="8 9">
        <text>a 6-O-methyl-2'-deoxyguanosine in DNA + L-cysteinyl-[protein] = S-methyl-L-cysteinyl-[protein] + a 2'-deoxyguanosine in DNA</text>
        <dbReference type="Rhea" id="RHEA:24000"/>
        <dbReference type="Rhea" id="RHEA-COMP:10131"/>
        <dbReference type="Rhea" id="RHEA-COMP:10132"/>
        <dbReference type="Rhea" id="RHEA-COMP:11367"/>
        <dbReference type="Rhea" id="RHEA-COMP:11368"/>
        <dbReference type="ChEBI" id="CHEBI:29950"/>
        <dbReference type="ChEBI" id="CHEBI:82612"/>
        <dbReference type="ChEBI" id="CHEBI:85445"/>
        <dbReference type="ChEBI" id="CHEBI:85448"/>
        <dbReference type="EC" id="2.1.1.63"/>
    </reaction>
</comment>
<evidence type="ECO:0000256" key="4">
    <source>
        <dbReference type="ARBA" id="ARBA00022603"/>
    </source>
</evidence>
<dbReference type="Pfam" id="PF01035">
    <property type="entry name" value="DNA_binding_1"/>
    <property type="match status" value="1"/>
</dbReference>
<dbReference type="EC" id="2.1.1.63" evidence="9"/>
<keyword evidence="13" id="KW-1185">Reference proteome</keyword>
<evidence type="ECO:0000256" key="8">
    <source>
        <dbReference type="ARBA" id="ARBA00049348"/>
    </source>
</evidence>
<dbReference type="InterPro" id="IPR023546">
    <property type="entry name" value="MGMT"/>
</dbReference>
<dbReference type="Gene3D" id="1.10.10.10">
    <property type="entry name" value="Winged helix-like DNA-binding domain superfamily/Winged helix DNA-binding domain"/>
    <property type="match status" value="1"/>
</dbReference>
<feature type="domain" description="Methylated-DNA-[protein]-cysteine S-methyltransferase DNA binding" evidence="10">
    <location>
        <begin position="69"/>
        <end position="147"/>
    </location>
</feature>
<dbReference type="SUPFAM" id="SSF46767">
    <property type="entry name" value="Methylated DNA-protein cysteine methyltransferase, C-terminal domain"/>
    <property type="match status" value="1"/>
</dbReference>
<comment type="subcellular location">
    <subcellularLocation>
        <location evidence="9">Cytoplasm</location>
    </subcellularLocation>
</comment>
<keyword evidence="4 9" id="KW-0489">Methyltransferase</keyword>
<dbReference type="GO" id="GO:0005737">
    <property type="term" value="C:cytoplasm"/>
    <property type="evidence" value="ECO:0007669"/>
    <property type="project" value="UniProtKB-SubCell"/>
</dbReference>
<protein>
    <recommendedName>
        <fullName evidence="9">Methylated-DNA--protein-cysteine methyltransferase</fullName>
        <ecNumber evidence="9">2.1.1.63</ecNumber>
    </recommendedName>
    <alternativeName>
        <fullName evidence="9">6-O-methylguanine-DNA methyltransferase</fullName>
        <shortName evidence="9">MGMT</shortName>
    </alternativeName>
    <alternativeName>
        <fullName evidence="9">O-6-methylguanine-DNA-alkyltransferase</fullName>
    </alternativeName>
</protein>
<evidence type="ECO:0000256" key="2">
    <source>
        <dbReference type="ARBA" id="ARBA00008711"/>
    </source>
</evidence>
<dbReference type="Pfam" id="PF02870">
    <property type="entry name" value="Methyltransf_1N"/>
    <property type="match status" value="1"/>
</dbReference>
<dbReference type="NCBIfam" id="TIGR00589">
    <property type="entry name" value="ogt"/>
    <property type="match status" value="1"/>
</dbReference>
<feature type="active site" description="Nucleophile; methyl group acceptor" evidence="9">
    <location>
        <position position="119"/>
    </location>
</feature>
<dbReference type="SUPFAM" id="SSF53155">
    <property type="entry name" value="Methylated DNA-protein cysteine methyltransferase domain"/>
    <property type="match status" value="1"/>
</dbReference>
<dbReference type="InterPro" id="IPR008332">
    <property type="entry name" value="MethylG_MeTrfase_N"/>
</dbReference>
<dbReference type="Proteomes" id="UP000523161">
    <property type="component" value="Unassembled WGS sequence"/>
</dbReference>
<dbReference type="PANTHER" id="PTHR10815">
    <property type="entry name" value="METHYLATED-DNA--PROTEIN-CYSTEINE METHYLTRANSFERASE"/>
    <property type="match status" value="1"/>
</dbReference>
<evidence type="ECO:0000313" key="13">
    <source>
        <dbReference type="Proteomes" id="UP000523161"/>
    </source>
</evidence>
<dbReference type="InterPro" id="IPR014048">
    <property type="entry name" value="MethylDNA_cys_MeTrfase_DNA-bd"/>
</dbReference>
<feature type="domain" description="Methylguanine DNA methyltransferase ribonuclease-like" evidence="11">
    <location>
        <begin position="2"/>
        <end position="63"/>
    </location>
</feature>
<evidence type="ECO:0000256" key="5">
    <source>
        <dbReference type="ARBA" id="ARBA00022679"/>
    </source>
</evidence>
<accession>A0A7Y5ATZ1</accession>
<dbReference type="InterPro" id="IPR036388">
    <property type="entry name" value="WH-like_DNA-bd_sf"/>
</dbReference>
<dbReference type="InterPro" id="IPR001497">
    <property type="entry name" value="MethylDNA_cys_MeTrfase_AS"/>
</dbReference>
<dbReference type="RefSeq" id="WP_173502740.1">
    <property type="nucleotide sequence ID" value="NZ_JABSOD010000032.1"/>
</dbReference>
<evidence type="ECO:0000256" key="9">
    <source>
        <dbReference type="HAMAP-Rule" id="MF_00772"/>
    </source>
</evidence>
<dbReference type="GO" id="GO:0006307">
    <property type="term" value="P:DNA alkylation repair"/>
    <property type="evidence" value="ECO:0007669"/>
    <property type="project" value="UniProtKB-UniRule"/>
</dbReference>
<proteinExistence type="inferred from homology"/>
<evidence type="ECO:0000313" key="12">
    <source>
        <dbReference type="EMBL" id="NRQ44517.1"/>
    </source>
</evidence>
<evidence type="ECO:0000256" key="6">
    <source>
        <dbReference type="ARBA" id="ARBA00022763"/>
    </source>
</evidence>
<dbReference type="FunFam" id="1.10.10.10:FF:000214">
    <property type="entry name" value="Methylated-DNA--protein-cysteine methyltransferase"/>
    <property type="match status" value="1"/>
</dbReference>
<comment type="caution">
    <text evidence="12">The sequence shown here is derived from an EMBL/GenBank/DDBJ whole genome shotgun (WGS) entry which is preliminary data.</text>
</comment>
<evidence type="ECO:0000256" key="1">
    <source>
        <dbReference type="ARBA" id="ARBA00001286"/>
    </source>
</evidence>
<dbReference type="AlphaFoldDB" id="A0A7Y5ATZ1"/>
<reference evidence="12 13" key="1">
    <citation type="submission" date="2020-06" db="EMBL/GenBank/DDBJ databases">
        <title>Rheinheimera sp. nov., a marine bacterium isolated from coastal.</title>
        <authorList>
            <person name="Yu Q."/>
            <person name="Qi Y."/>
            <person name="Pu J."/>
        </authorList>
    </citation>
    <scope>NUCLEOTIDE SEQUENCE [LARGE SCALE GENOMIC DNA]</scope>
    <source>
        <strain evidence="12 13">YQF-2</strain>
    </source>
</reference>
<comment type="miscellaneous">
    <text evidence="9">This enzyme catalyzes only one turnover and therefore is not strictly catalytic. According to one definition, an enzyme is a biocatalyst that acts repeatedly and over many reaction cycles.</text>
</comment>
<keyword evidence="6 9" id="KW-0227">DNA damage</keyword>
<gene>
    <name evidence="12" type="ORF">HRH59_18410</name>
</gene>
<keyword evidence="7 9" id="KW-0234">DNA repair</keyword>
<comment type="function">
    <text evidence="9">Involved in the cellular defense against the biological effects of O6-methylguanine (O6-MeG) and O4-methylthymine (O4-MeT) in DNA. Repairs the methylated nucleobase in DNA by stoichiometrically transferring the methyl group to a cysteine residue in the enzyme. This is a suicide reaction: the enzyme is irreversibly inactivated.</text>
</comment>
<dbReference type="EMBL" id="JABSOD010000032">
    <property type="protein sequence ID" value="NRQ44517.1"/>
    <property type="molecule type" value="Genomic_DNA"/>
</dbReference>
<keyword evidence="3 9" id="KW-0963">Cytoplasm</keyword>
<evidence type="ECO:0000259" key="10">
    <source>
        <dbReference type="Pfam" id="PF01035"/>
    </source>
</evidence>
<keyword evidence="5 9" id="KW-0808">Transferase</keyword>
<organism evidence="12 13">
    <name type="scientific">Rheinheimera lutimaris</name>
    <dbReference type="NCBI Taxonomy" id="2740584"/>
    <lineage>
        <taxon>Bacteria</taxon>
        <taxon>Pseudomonadati</taxon>
        <taxon>Pseudomonadota</taxon>
        <taxon>Gammaproteobacteria</taxon>
        <taxon>Chromatiales</taxon>
        <taxon>Chromatiaceae</taxon>
        <taxon>Rheinheimera</taxon>
    </lineage>
</organism>
<name>A0A7Y5ATZ1_9GAMM</name>
<sequence length="154" mass="16377">MFSQFIDSPLGPVQISATDHGISAISFVTTPRLAVPSALTERAATQLLAYFAGTLTQFDLPLAAQGTTFQHQVWRELCNVPFGTTCSYGDIARAISNIKAVRAVGAANGRNPVAIVVPCHRVIGANGTLTGYAGGLDKKAWLLKHEQRPQALLC</sequence>
<dbReference type="CDD" id="cd06445">
    <property type="entry name" value="ATase"/>
    <property type="match status" value="1"/>
</dbReference>
<dbReference type="InterPro" id="IPR036217">
    <property type="entry name" value="MethylDNA_cys_MeTrfase_DNAb"/>
</dbReference>
<dbReference type="Gene3D" id="3.30.160.70">
    <property type="entry name" value="Methylated DNA-protein cysteine methyltransferase domain"/>
    <property type="match status" value="1"/>
</dbReference>
<dbReference type="PROSITE" id="PS00374">
    <property type="entry name" value="MGMT"/>
    <property type="match status" value="1"/>
</dbReference>
<comment type="similarity">
    <text evidence="2 9">Belongs to the MGMT family.</text>
</comment>
<dbReference type="InterPro" id="IPR036631">
    <property type="entry name" value="MGMT_N_sf"/>
</dbReference>
<dbReference type="HAMAP" id="MF_00772">
    <property type="entry name" value="OGT"/>
    <property type="match status" value="1"/>
</dbReference>
<evidence type="ECO:0000256" key="3">
    <source>
        <dbReference type="ARBA" id="ARBA00022490"/>
    </source>
</evidence>
<evidence type="ECO:0000256" key="7">
    <source>
        <dbReference type="ARBA" id="ARBA00023204"/>
    </source>
</evidence>
<dbReference type="PANTHER" id="PTHR10815:SF5">
    <property type="entry name" value="METHYLATED-DNA--PROTEIN-CYSTEINE METHYLTRANSFERASE"/>
    <property type="match status" value="1"/>
</dbReference>
<dbReference type="GO" id="GO:0003908">
    <property type="term" value="F:methylated-DNA-[protein]-cysteine S-methyltransferase activity"/>
    <property type="evidence" value="ECO:0007669"/>
    <property type="project" value="UniProtKB-UniRule"/>
</dbReference>
<evidence type="ECO:0000259" key="11">
    <source>
        <dbReference type="Pfam" id="PF02870"/>
    </source>
</evidence>
<dbReference type="GO" id="GO:0032259">
    <property type="term" value="P:methylation"/>
    <property type="evidence" value="ECO:0007669"/>
    <property type="project" value="UniProtKB-KW"/>
</dbReference>
<comment type="catalytic activity">
    <reaction evidence="1 9">
        <text>a 4-O-methyl-thymidine in DNA + L-cysteinyl-[protein] = a thymidine in DNA + S-methyl-L-cysteinyl-[protein]</text>
        <dbReference type="Rhea" id="RHEA:53428"/>
        <dbReference type="Rhea" id="RHEA-COMP:10131"/>
        <dbReference type="Rhea" id="RHEA-COMP:10132"/>
        <dbReference type="Rhea" id="RHEA-COMP:13555"/>
        <dbReference type="Rhea" id="RHEA-COMP:13556"/>
        <dbReference type="ChEBI" id="CHEBI:29950"/>
        <dbReference type="ChEBI" id="CHEBI:82612"/>
        <dbReference type="ChEBI" id="CHEBI:137386"/>
        <dbReference type="ChEBI" id="CHEBI:137387"/>
        <dbReference type="EC" id="2.1.1.63"/>
    </reaction>
</comment>